<proteinExistence type="inferred from homology"/>
<protein>
    <recommendedName>
        <fullName evidence="4">NmrA-like domain-containing protein</fullName>
    </recommendedName>
</protein>
<keyword evidence="6" id="KW-1185">Reference proteome</keyword>
<dbReference type="SUPFAM" id="SSF51735">
    <property type="entry name" value="NAD(P)-binding Rossmann-fold domains"/>
    <property type="match status" value="1"/>
</dbReference>
<gene>
    <name evidence="5" type="ORF">ACJRO7_010453</name>
</gene>
<dbReference type="Proteomes" id="UP001634007">
    <property type="component" value="Unassembled WGS sequence"/>
</dbReference>
<dbReference type="AlphaFoldDB" id="A0ABD3LC09"/>
<dbReference type="Pfam" id="PF05368">
    <property type="entry name" value="NmrA"/>
    <property type="match status" value="1"/>
</dbReference>
<dbReference type="PANTHER" id="PTHR43349">
    <property type="entry name" value="PINORESINOL REDUCTASE-RELATED"/>
    <property type="match status" value="1"/>
</dbReference>
<evidence type="ECO:0000256" key="1">
    <source>
        <dbReference type="ARBA" id="ARBA00005725"/>
    </source>
</evidence>
<evidence type="ECO:0000256" key="2">
    <source>
        <dbReference type="ARBA" id="ARBA00022857"/>
    </source>
</evidence>
<dbReference type="InterPro" id="IPR050608">
    <property type="entry name" value="NmrA-type/Isoflavone_red_sf"/>
</dbReference>
<dbReference type="EMBL" id="JBJKBG010000002">
    <property type="protein sequence ID" value="KAL3749345.1"/>
    <property type="molecule type" value="Genomic_DNA"/>
</dbReference>
<evidence type="ECO:0000313" key="5">
    <source>
        <dbReference type="EMBL" id="KAL3749345.1"/>
    </source>
</evidence>
<dbReference type="Gene3D" id="3.40.50.720">
    <property type="entry name" value="NAD(P)-binding Rossmann-like Domain"/>
    <property type="match status" value="1"/>
</dbReference>
<accession>A0ABD3LC09</accession>
<dbReference type="InterPro" id="IPR045312">
    <property type="entry name" value="PCBER-like"/>
</dbReference>
<dbReference type="InterPro" id="IPR036291">
    <property type="entry name" value="NAD(P)-bd_dom_sf"/>
</dbReference>
<evidence type="ECO:0000259" key="4">
    <source>
        <dbReference type="Pfam" id="PF05368"/>
    </source>
</evidence>
<feature type="domain" description="NmrA-like" evidence="4">
    <location>
        <begin position="3"/>
        <end position="304"/>
    </location>
</feature>
<comment type="similarity">
    <text evidence="1">Belongs to the NmrA-type oxidoreductase family. Isoflavone reductase subfamily.</text>
</comment>
<sequence>MAEKSRVLVIGGTGEIGKFIVKASAKSGRPTFALVRESTLSNPAKAEIIEGFKSLSVNLVHGDIYDQKSLLSAIKQVDVVISAVGRAQLEDQDRIVAAIKAAGNIKRFLPSEFGTDVDRVHAVEPAKTRYAVKAKIRRLVEAEGIPYTYVASNSFGSYYLSTLSQPEATAPPRDKVVILGDGNAKAVFNKEDDIGTYTIKAVDDPRTLDKILYIKPPANTYSMNELVSLWERKIGKTLERVYVPEEQVLKNIQEAAVPHNMILALFHSDFVKGDQTNFKIEPSFGVEATELYPDVKYMTVDQYLDQFV</sequence>
<organism evidence="5 6">
    <name type="scientific">Eucalyptus globulus</name>
    <name type="common">Tasmanian blue gum</name>
    <dbReference type="NCBI Taxonomy" id="34317"/>
    <lineage>
        <taxon>Eukaryota</taxon>
        <taxon>Viridiplantae</taxon>
        <taxon>Streptophyta</taxon>
        <taxon>Embryophyta</taxon>
        <taxon>Tracheophyta</taxon>
        <taxon>Spermatophyta</taxon>
        <taxon>Magnoliopsida</taxon>
        <taxon>eudicotyledons</taxon>
        <taxon>Gunneridae</taxon>
        <taxon>Pentapetalae</taxon>
        <taxon>rosids</taxon>
        <taxon>malvids</taxon>
        <taxon>Myrtales</taxon>
        <taxon>Myrtaceae</taxon>
        <taxon>Myrtoideae</taxon>
        <taxon>Eucalypteae</taxon>
        <taxon>Eucalyptus</taxon>
    </lineage>
</organism>
<evidence type="ECO:0000256" key="3">
    <source>
        <dbReference type="ARBA" id="ARBA00023002"/>
    </source>
</evidence>
<dbReference type="GO" id="GO:0016491">
    <property type="term" value="F:oxidoreductase activity"/>
    <property type="evidence" value="ECO:0007669"/>
    <property type="project" value="UniProtKB-KW"/>
</dbReference>
<keyword evidence="3" id="KW-0560">Oxidoreductase</keyword>
<evidence type="ECO:0000313" key="6">
    <source>
        <dbReference type="Proteomes" id="UP001634007"/>
    </source>
</evidence>
<comment type="caution">
    <text evidence="5">The sequence shown here is derived from an EMBL/GenBank/DDBJ whole genome shotgun (WGS) entry which is preliminary data.</text>
</comment>
<dbReference type="InterPro" id="IPR008030">
    <property type="entry name" value="NmrA-like"/>
</dbReference>
<dbReference type="PANTHER" id="PTHR43349:SF35">
    <property type="entry name" value="PHENYLCOUMARAN BENZYLIC ETHER REDUCTASE 1"/>
    <property type="match status" value="1"/>
</dbReference>
<dbReference type="Gene3D" id="3.90.25.10">
    <property type="entry name" value="UDP-galactose 4-epimerase, domain 1"/>
    <property type="match status" value="1"/>
</dbReference>
<name>A0ABD3LC09_EUCGL</name>
<keyword evidence="2" id="KW-0521">NADP</keyword>
<reference evidence="5 6" key="1">
    <citation type="submission" date="2024-11" db="EMBL/GenBank/DDBJ databases">
        <title>Chromosome-level genome assembly of Eucalyptus globulus Labill. provides insights into its genome evolution.</title>
        <authorList>
            <person name="Li X."/>
        </authorList>
    </citation>
    <scope>NUCLEOTIDE SEQUENCE [LARGE SCALE GENOMIC DNA]</scope>
    <source>
        <strain evidence="5">CL2024</strain>
        <tissue evidence="5">Fresh tender leaves</tissue>
    </source>
</reference>
<dbReference type="CDD" id="cd05259">
    <property type="entry name" value="PCBER_SDR_a"/>
    <property type="match status" value="1"/>
</dbReference>